<dbReference type="SMR" id="A0A0S0ZR07"/>
<feature type="disulfide bond" evidence="3">
    <location>
        <begin position="77"/>
        <end position="91"/>
    </location>
</feature>
<dbReference type="EvolutionaryTrace" id="A0A0S0ZR07"/>
<proteinExistence type="evidence at protein level"/>
<protein>
    <submittedName>
        <fullName evidence="2">Alpha amylase Alstotide S1</fullName>
    </submittedName>
</protein>
<dbReference type="EMBL" id="KP318736">
    <property type="protein sequence ID" value="ALI96625.1"/>
    <property type="molecule type" value="mRNA"/>
</dbReference>
<dbReference type="BMRB" id="A0A0S0ZR07"/>
<evidence type="ECO:0000256" key="1">
    <source>
        <dbReference type="SAM" id="SignalP"/>
    </source>
</evidence>
<name>A0A0S0ZR07_ALSSC</name>
<organism evidence="2">
    <name type="scientific">Alstonia scholaris</name>
    <name type="common">Dogbane</name>
    <name type="synonym">Echites scholaris</name>
    <dbReference type="NCBI Taxonomy" id="52822"/>
    <lineage>
        <taxon>Eukaryota</taxon>
        <taxon>Viridiplantae</taxon>
        <taxon>Streptophyta</taxon>
        <taxon>Embryophyta</taxon>
        <taxon>Tracheophyta</taxon>
        <taxon>Spermatophyta</taxon>
        <taxon>Magnoliopsida</taxon>
        <taxon>eudicotyledons</taxon>
        <taxon>Gunneridae</taxon>
        <taxon>Pentapetalae</taxon>
        <taxon>asterids</taxon>
        <taxon>lamiids</taxon>
        <taxon>Gentianales</taxon>
        <taxon>Apocynaceae</taxon>
        <taxon>Rauvolfioideae</taxon>
        <taxon>Alstonieae</taxon>
        <taxon>Alstonia</taxon>
    </lineage>
</organism>
<gene>
    <name evidence="2" type="primary">As1</name>
</gene>
<feature type="disulfide bond" evidence="3">
    <location>
        <begin position="70"/>
        <end position="83"/>
    </location>
</feature>
<reference evidence="2" key="3">
    <citation type="journal article" date="2015" name="J. Biol. Chem.">
        <title>Antiviral Cystine Knot ?-Amylase Inhibitors from Alstonia scholaris.</title>
        <authorList>
            <person name="Nguyen P.Q."/>
            <person name="Ooi J.S."/>
            <person name="Nguyen N.T."/>
            <person name="Wang S."/>
            <person name="Huang M."/>
            <person name="Liu D.X."/>
            <person name="Tam J.P."/>
        </authorList>
    </citation>
    <scope>NUCLEOTIDE SEQUENCE</scope>
</reference>
<evidence type="ECO:0007829" key="3">
    <source>
        <dbReference type="PDB" id="2MM6"/>
    </source>
</evidence>
<feature type="disulfide bond" evidence="3">
    <location>
        <begin position="63"/>
        <end position="78"/>
    </location>
</feature>
<evidence type="ECO:0000313" key="2">
    <source>
        <dbReference type="EMBL" id="ALI96625.1"/>
    </source>
</evidence>
<feature type="chain" id="PRO_5006588428" evidence="1">
    <location>
        <begin position="22"/>
        <end position="92"/>
    </location>
</feature>
<reference evidence="2" key="2">
    <citation type="submission" date="2014-12" db="EMBL/GenBank/DDBJ databases">
        <authorList>
            <person name="Lo Raquel"/>
        </authorList>
    </citation>
    <scope>NUCLEOTIDE SEQUENCE</scope>
</reference>
<accession>A0A0S0ZR07</accession>
<dbReference type="AlphaFoldDB" id="A0A0S0ZR07"/>
<reference evidence="3" key="1">
    <citation type="submission" date="2014-03" db="PDB data bank">
        <title>Solution structure of alpha-amylase inhibitor peptide aS1 from Allatide scholaris.</title>
        <authorList>
            <person name="Wang S."/>
            <person name="Nguyen Q."/>
            <person name="Tam J."/>
        </authorList>
    </citation>
    <scope>STRUCTURE BY NMR OF 63-92</scope>
    <scope>DISULFIDE BONDS</scope>
</reference>
<keyword evidence="3" id="KW-0002">3D-structure</keyword>
<keyword evidence="1" id="KW-0732">Signal</keyword>
<dbReference type="PDB" id="2MM6">
    <property type="method" value="NMR"/>
    <property type="chains" value="A=63-92"/>
</dbReference>
<feature type="signal peptide" evidence="1">
    <location>
        <begin position="1"/>
        <end position="21"/>
    </location>
</feature>
<sequence length="92" mass="10152">MAKLACFLLLLLLASVFEVDATVEAKEEVLELPSARTSRKMLPKVGIINTIIQLPENTENLGCRPYGYRCDGVINQCCDPYHCTPPLIGICL</sequence>
<dbReference type="PDBsum" id="2MM6"/>